<feature type="transmembrane region" description="Helical" evidence="7">
    <location>
        <begin position="253"/>
        <end position="272"/>
    </location>
</feature>
<protein>
    <recommendedName>
        <fullName evidence="10">Permease</fullName>
    </recommendedName>
</protein>
<comment type="similarity">
    <text evidence="2">Belongs to the autoinducer-2 exporter (AI-2E) (TC 2.A.86) family.</text>
</comment>
<evidence type="ECO:0000256" key="3">
    <source>
        <dbReference type="ARBA" id="ARBA00022692"/>
    </source>
</evidence>
<dbReference type="Pfam" id="PF01594">
    <property type="entry name" value="AI-2E_transport"/>
    <property type="match status" value="1"/>
</dbReference>
<dbReference type="PANTHER" id="PTHR21716">
    <property type="entry name" value="TRANSMEMBRANE PROTEIN"/>
    <property type="match status" value="1"/>
</dbReference>
<dbReference type="STRING" id="52.CMC5_018060"/>
<keyword evidence="4 7" id="KW-1133">Transmembrane helix</keyword>
<feature type="region of interest" description="Disordered" evidence="6">
    <location>
        <begin position="357"/>
        <end position="376"/>
    </location>
</feature>
<evidence type="ECO:0000256" key="4">
    <source>
        <dbReference type="ARBA" id="ARBA00022989"/>
    </source>
</evidence>
<evidence type="ECO:0000256" key="5">
    <source>
        <dbReference type="ARBA" id="ARBA00023136"/>
    </source>
</evidence>
<name>A0A0K1E9Z4_CHOCO</name>
<evidence type="ECO:0000256" key="7">
    <source>
        <dbReference type="SAM" id="Phobius"/>
    </source>
</evidence>
<evidence type="ECO:0000256" key="2">
    <source>
        <dbReference type="ARBA" id="ARBA00009773"/>
    </source>
</evidence>
<dbReference type="RefSeq" id="WP_050429999.1">
    <property type="nucleotide sequence ID" value="NZ_CP012159.1"/>
</dbReference>
<evidence type="ECO:0000313" key="9">
    <source>
        <dbReference type="Proteomes" id="UP000067626"/>
    </source>
</evidence>
<evidence type="ECO:0008006" key="10">
    <source>
        <dbReference type="Google" id="ProtNLM"/>
    </source>
</evidence>
<gene>
    <name evidence="8" type="ORF">CMC5_018060</name>
</gene>
<dbReference type="GO" id="GO:0055085">
    <property type="term" value="P:transmembrane transport"/>
    <property type="evidence" value="ECO:0007669"/>
    <property type="project" value="TreeGrafter"/>
</dbReference>
<keyword evidence="5 7" id="KW-0472">Membrane</keyword>
<feature type="transmembrane region" description="Helical" evidence="7">
    <location>
        <begin position="219"/>
        <end position="247"/>
    </location>
</feature>
<organism evidence="8 9">
    <name type="scientific">Chondromyces crocatus</name>
    <dbReference type="NCBI Taxonomy" id="52"/>
    <lineage>
        <taxon>Bacteria</taxon>
        <taxon>Pseudomonadati</taxon>
        <taxon>Myxococcota</taxon>
        <taxon>Polyangia</taxon>
        <taxon>Polyangiales</taxon>
        <taxon>Polyangiaceae</taxon>
        <taxon>Chondromyces</taxon>
    </lineage>
</organism>
<proteinExistence type="inferred from homology"/>
<feature type="transmembrane region" description="Helical" evidence="7">
    <location>
        <begin position="81"/>
        <end position="100"/>
    </location>
</feature>
<reference evidence="8 9" key="1">
    <citation type="submission" date="2015-07" db="EMBL/GenBank/DDBJ databases">
        <title>Genome analysis of myxobacterium Chondromyces crocatus Cm c5 reveals a high potential for natural compound synthesis and the genetic basis for the loss of fruiting body formation.</title>
        <authorList>
            <person name="Zaburannyi N."/>
            <person name="Bunk B."/>
            <person name="Maier J."/>
            <person name="Overmann J."/>
            <person name="Mueller R."/>
        </authorList>
    </citation>
    <scope>NUCLEOTIDE SEQUENCE [LARGE SCALE GENOMIC DNA]</scope>
    <source>
        <strain evidence="8 9">Cm c5</strain>
    </source>
</reference>
<dbReference type="EMBL" id="CP012159">
    <property type="protein sequence ID" value="AKT37664.1"/>
    <property type="molecule type" value="Genomic_DNA"/>
</dbReference>
<feature type="transmembrane region" description="Helical" evidence="7">
    <location>
        <begin position="317"/>
        <end position="341"/>
    </location>
</feature>
<evidence type="ECO:0000256" key="6">
    <source>
        <dbReference type="SAM" id="MobiDB-lite"/>
    </source>
</evidence>
<keyword evidence="3 7" id="KW-0812">Transmembrane</keyword>
<evidence type="ECO:0000256" key="1">
    <source>
        <dbReference type="ARBA" id="ARBA00004141"/>
    </source>
</evidence>
<feature type="transmembrane region" description="Helical" evidence="7">
    <location>
        <begin position="156"/>
        <end position="179"/>
    </location>
</feature>
<evidence type="ECO:0000313" key="8">
    <source>
        <dbReference type="EMBL" id="AKT37664.1"/>
    </source>
</evidence>
<feature type="transmembrane region" description="Helical" evidence="7">
    <location>
        <begin position="21"/>
        <end position="42"/>
    </location>
</feature>
<dbReference type="Proteomes" id="UP000067626">
    <property type="component" value="Chromosome"/>
</dbReference>
<feature type="transmembrane region" description="Helical" evidence="7">
    <location>
        <begin position="48"/>
        <end position="69"/>
    </location>
</feature>
<comment type="subcellular location">
    <subcellularLocation>
        <location evidence="1">Membrane</location>
        <topology evidence="1">Multi-pass membrane protein</topology>
    </subcellularLocation>
</comment>
<keyword evidence="9" id="KW-1185">Reference proteome</keyword>
<dbReference type="KEGG" id="ccro:CMC5_018060"/>
<accession>A0A0K1E9Z4</accession>
<sequence length="376" mass="40211">MNQEQPASDTRPPSAVSTTATSARAQVALAIVAVIALALWVLGALSSIFLLVFASALLAVFLTTLRGWISRHTPLSETISLALVLLLLAGILGLGSWLLASTIAAQVEELAERLPKATARLGEYLERYTWGRELLANTPDWNLLRSRRVLEGATQVVSTTIGAATSFLVFLVLGIFFAFEPELYRRGLLRLFPLRRRARAAEVFDELGHVLGRWLLGKLVGMTAVGVALWVGLMLLGNPLALTLALLAGVMNFVPYIGPLLSMIPAVLLALLEGPSHAGYVVVLYLVVQNLEGYVLTPLIEKKTVSLPPALTLSGQLVMGLLFGGLGVVLATPFSAVLVTLTRRVYVQDLLGDESVDEPAPAPLPGIPEATSIREG</sequence>
<dbReference type="InterPro" id="IPR002549">
    <property type="entry name" value="AI-2E-like"/>
</dbReference>
<dbReference type="PANTHER" id="PTHR21716:SF62">
    <property type="entry name" value="TRANSPORT PROTEIN YDBI-RELATED"/>
    <property type="match status" value="1"/>
</dbReference>
<dbReference type="AlphaFoldDB" id="A0A0K1E9Z4"/>
<dbReference type="GO" id="GO:0016020">
    <property type="term" value="C:membrane"/>
    <property type="evidence" value="ECO:0007669"/>
    <property type="project" value="UniProtKB-SubCell"/>
</dbReference>